<evidence type="ECO:0000259" key="2">
    <source>
        <dbReference type="PROSITE" id="PS50206"/>
    </source>
</evidence>
<dbReference type="AlphaFoldDB" id="A0A251WZ94"/>
<dbReference type="InterPro" id="IPR017582">
    <property type="entry name" value="SelU"/>
</dbReference>
<dbReference type="RefSeq" id="WP_086451138.1">
    <property type="nucleotide sequence ID" value="NZ_MSPP01000002.1"/>
</dbReference>
<proteinExistence type="predicted"/>
<dbReference type="SUPFAM" id="SSF52821">
    <property type="entry name" value="Rhodanese/Cell cycle control phosphatase"/>
    <property type="match status" value="1"/>
</dbReference>
<dbReference type="PANTHER" id="PTHR30401:SF0">
    <property type="entry name" value="TRNA 2-SELENOURIDINE SYNTHASE"/>
    <property type="match status" value="1"/>
</dbReference>
<dbReference type="PROSITE" id="PS50206">
    <property type="entry name" value="RHODANESE_3"/>
    <property type="match status" value="1"/>
</dbReference>
<gene>
    <name evidence="3" type="ORF">BVC71_08220</name>
</gene>
<dbReference type="NCBIfam" id="NF008750">
    <property type="entry name" value="PRK11784.1-2"/>
    <property type="match status" value="1"/>
</dbReference>
<sequence length="350" mass="38268">MPIEFTSLSDLMSHGFDTVIDVRSPAEYAEDHVPDAISLPAMSNEERAKVGTIYKQVSPFDARKIGAAIVSRNVAHHLETALADKDGGWKPLVYCWRGGQRSGSVAIILKQIGWRADTIAGGYRTYRRFVFQDLHEKPLPHRVVLLDGNTGTAKTDILKRLPAHGIQILDLEGAAQHRGSMLGGMVGGQPDQKAFESTIACALARMDPTRPVVIEAESSKIGKINIPPSLWSAMCAAPRIDIGAPLDERARYLAGAYHDLSNDADRLMARLQPLRQHRSHATVDKWEQLFADGDMHGFAAALMQDHYDPSYAKSRAVHTPTVLHTIEPSDLTETGQAAAATQLADIIKSL</sequence>
<dbReference type="EMBL" id="MSPP01000002">
    <property type="protein sequence ID" value="OUD09800.1"/>
    <property type="molecule type" value="Genomic_DNA"/>
</dbReference>
<dbReference type="InterPro" id="IPR058840">
    <property type="entry name" value="AAA_SelU"/>
</dbReference>
<evidence type="ECO:0000256" key="1">
    <source>
        <dbReference type="ARBA" id="ARBA00023266"/>
    </source>
</evidence>
<accession>A0A251WZ94</accession>
<feature type="domain" description="Rhodanese" evidence="2">
    <location>
        <begin position="13"/>
        <end position="135"/>
    </location>
</feature>
<evidence type="ECO:0000313" key="4">
    <source>
        <dbReference type="Proteomes" id="UP000194664"/>
    </source>
</evidence>
<dbReference type="GO" id="GO:0043828">
    <property type="term" value="F:tRNA 2-selenouridine synthase activity"/>
    <property type="evidence" value="ECO:0007669"/>
    <property type="project" value="InterPro"/>
</dbReference>
<dbReference type="Gene3D" id="3.40.250.10">
    <property type="entry name" value="Rhodanese-like domain"/>
    <property type="match status" value="1"/>
</dbReference>
<evidence type="ECO:0000313" key="3">
    <source>
        <dbReference type="EMBL" id="OUD09800.1"/>
    </source>
</evidence>
<protein>
    <submittedName>
        <fullName evidence="3">tRNA 2-selenouridine(34) synthase MnmH</fullName>
    </submittedName>
</protein>
<dbReference type="NCBIfam" id="NF008752">
    <property type="entry name" value="PRK11784.1-4"/>
    <property type="match status" value="1"/>
</dbReference>
<dbReference type="GO" id="GO:0002098">
    <property type="term" value="P:tRNA wobble uridine modification"/>
    <property type="evidence" value="ECO:0007669"/>
    <property type="project" value="InterPro"/>
</dbReference>
<dbReference type="OrthoDB" id="9808735at2"/>
<dbReference type="NCBIfam" id="TIGR03167">
    <property type="entry name" value="tRNA_sel_U_synt"/>
    <property type="match status" value="1"/>
</dbReference>
<dbReference type="InterPro" id="IPR001763">
    <property type="entry name" value="Rhodanese-like_dom"/>
</dbReference>
<dbReference type="Pfam" id="PF26341">
    <property type="entry name" value="AAA_SelU"/>
    <property type="match status" value="1"/>
</dbReference>
<dbReference type="InterPro" id="IPR036873">
    <property type="entry name" value="Rhodanese-like_dom_sf"/>
</dbReference>
<keyword evidence="4" id="KW-1185">Reference proteome</keyword>
<dbReference type="PANTHER" id="PTHR30401">
    <property type="entry name" value="TRNA 2-SELENOURIDINE SYNTHASE"/>
    <property type="match status" value="1"/>
</dbReference>
<reference evidence="3 4" key="1">
    <citation type="submission" date="2016-12" db="EMBL/GenBank/DDBJ databases">
        <title>The draft genome sequence of HSLHS2.</title>
        <authorList>
            <person name="Hu D."/>
            <person name="Wang L."/>
            <person name="Shao Z."/>
        </authorList>
    </citation>
    <scope>NUCLEOTIDE SEQUENCE [LARGE SCALE GENOMIC DNA]</scope>
    <source>
        <strain evidence="3">MCCC 1A06712</strain>
    </source>
</reference>
<dbReference type="Pfam" id="PF00581">
    <property type="entry name" value="Rhodanese"/>
    <property type="match status" value="1"/>
</dbReference>
<organism evidence="3 4">
    <name type="scientific">Marivivens niveibacter</name>
    <dbReference type="NCBI Taxonomy" id="1930667"/>
    <lineage>
        <taxon>Bacteria</taxon>
        <taxon>Pseudomonadati</taxon>
        <taxon>Pseudomonadota</taxon>
        <taxon>Alphaproteobacteria</taxon>
        <taxon>Rhodobacterales</taxon>
        <taxon>Paracoccaceae</taxon>
        <taxon>Marivivens group</taxon>
        <taxon>Marivivens</taxon>
    </lineage>
</organism>
<keyword evidence="1" id="KW-0711">Selenium</keyword>
<dbReference type="SMART" id="SM00450">
    <property type="entry name" value="RHOD"/>
    <property type="match status" value="1"/>
</dbReference>
<name>A0A251WZ94_9RHOB</name>
<comment type="caution">
    <text evidence="3">The sequence shown here is derived from an EMBL/GenBank/DDBJ whole genome shotgun (WGS) entry which is preliminary data.</text>
</comment>
<dbReference type="Proteomes" id="UP000194664">
    <property type="component" value="Unassembled WGS sequence"/>
</dbReference>